<comment type="caution">
    <text evidence="10">The sequence shown here is derived from an EMBL/GenBank/DDBJ whole genome shotgun (WGS) entry which is preliminary data.</text>
</comment>
<accession>A0AAV3RFS5</accession>
<evidence type="ECO:0000256" key="5">
    <source>
        <dbReference type="ARBA" id="ARBA00022839"/>
    </source>
</evidence>
<keyword evidence="11" id="KW-1185">Reference proteome</keyword>
<dbReference type="CDD" id="cd06145">
    <property type="entry name" value="REX1_like"/>
    <property type="match status" value="1"/>
</dbReference>
<protein>
    <submittedName>
        <fullName evidence="10">Exoribonuclease</fullName>
    </submittedName>
</protein>
<evidence type="ECO:0000313" key="11">
    <source>
        <dbReference type="Proteomes" id="UP001454036"/>
    </source>
</evidence>
<evidence type="ECO:0000256" key="8">
    <source>
        <dbReference type="SAM" id="Coils"/>
    </source>
</evidence>
<dbReference type="SUPFAM" id="SSF54928">
    <property type="entry name" value="RNA-binding domain, RBD"/>
    <property type="match status" value="1"/>
</dbReference>
<dbReference type="PANTHER" id="PTHR12801:SF115">
    <property type="entry name" value="FI18136P1-RELATED"/>
    <property type="match status" value="1"/>
</dbReference>
<evidence type="ECO:0000256" key="4">
    <source>
        <dbReference type="ARBA" id="ARBA00022801"/>
    </source>
</evidence>
<reference evidence="10 11" key="1">
    <citation type="submission" date="2024-01" db="EMBL/GenBank/DDBJ databases">
        <title>The complete chloroplast genome sequence of Lithospermum erythrorhizon: insights into the phylogenetic relationship among Boraginaceae species and the maternal lineages of purple gromwells.</title>
        <authorList>
            <person name="Okada T."/>
            <person name="Watanabe K."/>
        </authorList>
    </citation>
    <scope>NUCLEOTIDE SEQUENCE [LARGE SCALE GENOMIC DNA]</scope>
</reference>
<evidence type="ECO:0000259" key="9">
    <source>
        <dbReference type="SMART" id="SM00479"/>
    </source>
</evidence>
<proteinExistence type="inferred from homology"/>
<dbReference type="GO" id="GO:0005634">
    <property type="term" value="C:nucleus"/>
    <property type="evidence" value="ECO:0007669"/>
    <property type="project" value="UniProtKB-SubCell"/>
</dbReference>
<keyword evidence="6" id="KW-0539">Nucleus</keyword>
<keyword evidence="8" id="KW-0175">Coiled coil</keyword>
<dbReference type="InterPro" id="IPR047021">
    <property type="entry name" value="REXO1/3/4-like"/>
</dbReference>
<keyword evidence="3" id="KW-0540">Nuclease</keyword>
<dbReference type="InterPro" id="IPR012337">
    <property type="entry name" value="RNaseH-like_sf"/>
</dbReference>
<keyword evidence="4" id="KW-0378">Hydrolase</keyword>
<dbReference type="AlphaFoldDB" id="A0AAV3RFS5"/>
<dbReference type="InterPro" id="IPR013520">
    <property type="entry name" value="Ribonucl_H"/>
</dbReference>
<gene>
    <name evidence="10" type="ORF">LIER_27382</name>
</gene>
<dbReference type="SMART" id="SM00479">
    <property type="entry name" value="EXOIII"/>
    <property type="match status" value="1"/>
</dbReference>
<dbReference type="InterPro" id="IPR036397">
    <property type="entry name" value="RNaseH_sf"/>
</dbReference>
<dbReference type="GO" id="GO:0003676">
    <property type="term" value="F:nucleic acid binding"/>
    <property type="evidence" value="ECO:0007669"/>
    <property type="project" value="InterPro"/>
</dbReference>
<organism evidence="10 11">
    <name type="scientific">Lithospermum erythrorhizon</name>
    <name type="common">Purple gromwell</name>
    <name type="synonym">Lithospermum officinale var. erythrorhizon</name>
    <dbReference type="NCBI Taxonomy" id="34254"/>
    <lineage>
        <taxon>Eukaryota</taxon>
        <taxon>Viridiplantae</taxon>
        <taxon>Streptophyta</taxon>
        <taxon>Embryophyta</taxon>
        <taxon>Tracheophyta</taxon>
        <taxon>Spermatophyta</taxon>
        <taxon>Magnoliopsida</taxon>
        <taxon>eudicotyledons</taxon>
        <taxon>Gunneridae</taxon>
        <taxon>Pentapetalae</taxon>
        <taxon>asterids</taxon>
        <taxon>lamiids</taxon>
        <taxon>Boraginales</taxon>
        <taxon>Boraginaceae</taxon>
        <taxon>Boraginoideae</taxon>
        <taxon>Lithospermeae</taxon>
        <taxon>Lithospermum</taxon>
    </lineage>
</organism>
<feature type="domain" description="Exonuclease" evidence="9">
    <location>
        <begin position="143"/>
        <end position="304"/>
    </location>
</feature>
<comment type="similarity">
    <text evidence="2">Belongs to the REXO1/REXO3 family.</text>
</comment>
<evidence type="ECO:0000256" key="1">
    <source>
        <dbReference type="ARBA" id="ARBA00004123"/>
    </source>
</evidence>
<keyword evidence="5" id="KW-0269">Exonuclease</keyword>
<evidence type="ECO:0000256" key="7">
    <source>
        <dbReference type="ARBA" id="ARBA00053817"/>
    </source>
</evidence>
<dbReference type="InterPro" id="IPR034922">
    <property type="entry name" value="REX1-like_exo"/>
</dbReference>
<dbReference type="InterPro" id="IPR035979">
    <property type="entry name" value="RBD_domain_sf"/>
</dbReference>
<evidence type="ECO:0000256" key="6">
    <source>
        <dbReference type="ARBA" id="ARBA00023242"/>
    </source>
</evidence>
<dbReference type="FunFam" id="3.30.420.10:FF:000080">
    <property type="entry name" value="Small RNA degrading nuclease 3"/>
    <property type="match status" value="1"/>
</dbReference>
<name>A0AAV3RFS5_LITER</name>
<dbReference type="Gene3D" id="3.30.420.10">
    <property type="entry name" value="Ribonuclease H-like superfamily/Ribonuclease H"/>
    <property type="match status" value="1"/>
</dbReference>
<evidence type="ECO:0000256" key="2">
    <source>
        <dbReference type="ARBA" id="ARBA00006357"/>
    </source>
</evidence>
<evidence type="ECO:0000256" key="3">
    <source>
        <dbReference type="ARBA" id="ARBA00022722"/>
    </source>
</evidence>
<dbReference type="Pfam" id="PF00929">
    <property type="entry name" value="RNase_T"/>
    <property type="match status" value="1"/>
</dbReference>
<dbReference type="Proteomes" id="UP001454036">
    <property type="component" value="Unassembled WGS sequence"/>
</dbReference>
<dbReference type="EMBL" id="BAABME010008798">
    <property type="protein sequence ID" value="GAA0173867.1"/>
    <property type="molecule type" value="Genomic_DNA"/>
</dbReference>
<comment type="subcellular location">
    <subcellularLocation>
        <location evidence="1">Nucleus</location>
    </subcellularLocation>
</comment>
<dbReference type="SUPFAM" id="SSF53098">
    <property type="entry name" value="Ribonuclease H-like"/>
    <property type="match status" value="1"/>
</dbReference>
<comment type="function">
    <text evidence="7">3'-5' exonuclease degrading single-stranded small RNAs.</text>
</comment>
<feature type="coiled-coil region" evidence="8">
    <location>
        <begin position="457"/>
        <end position="484"/>
    </location>
</feature>
<sequence>MDEKLATIKKEGLVQMVKLVQKRGMSGNKGGWKEFLNFYDKKIGSSLSDPSRRPVDCLIAFLKTFEQEDDLKFLEKVLECHSNVDSVEQLQKASPDTETAEQKFVRLTMEHPLYPIEYSFPSHEEGWLVIKNRKKPKFQKSTAVVAIDCEMVLCEDGTEALARVCAVDRDLQVKLDELVRPDKEIADYRTEITGIDAKDLEGITTSLMDVQKSLKKLLTRGTILVGHSLNNDLRALKLDHSRVIDTSYLFKYENERPNKRPSLSNLCKSVLGFTLRQKGSPHNCQDDAIAAMKLALSKIENGFDRVMPSVQVEVKERDMSKLVIHRIPISISSNDLHSIISGDYTIEVKAKKPGLKKYSAFAIFKSQHEADEAFYNLEGIQEKDSSGRPQKVITVKHGSGNTSELCVCKMGDGCSAKNVILKKRSAQDELDSSGLKKLRMSQTNGDLTETNIGSYTCDLHLTEIEKLRKELSERETEIVHLNKIIVALTRKQGL</sequence>
<evidence type="ECO:0000313" key="10">
    <source>
        <dbReference type="EMBL" id="GAA0173867.1"/>
    </source>
</evidence>
<dbReference type="PANTHER" id="PTHR12801">
    <property type="entry name" value="RNA EXONUCLEASE REXO1 / RECO3 FAMILY MEMBER-RELATED"/>
    <property type="match status" value="1"/>
</dbReference>
<dbReference type="GO" id="GO:0004527">
    <property type="term" value="F:exonuclease activity"/>
    <property type="evidence" value="ECO:0007669"/>
    <property type="project" value="UniProtKB-KW"/>
</dbReference>